<protein>
    <submittedName>
        <fullName evidence="3">TolC family protein</fullName>
    </submittedName>
</protein>
<gene>
    <name evidence="3" type="ORF">IFO71_00775</name>
</gene>
<feature type="chain" id="PRO_5043430889" evidence="2">
    <location>
        <begin position="24"/>
        <end position="512"/>
    </location>
</feature>
<organism evidence="3 4">
    <name type="scientific">Pseudomarimonas arenosa</name>
    <dbReference type="NCBI Taxonomy" id="2774145"/>
    <lineage>
        <taxon>Bacteria</taxon>
        <taxon>Pseudomonadati</taxon>
        <taxon>Pseudomonadota</taxon>
        <taxon>Gammaproteobacteria</taxon>
        <taxon>Lysobacterales</taxon>
        <taxon>Lysobacteraceae</taxon>
        <taxon>Pseudomarimonas</taxon>
    </lineage>
</organism>
<keyword evidence="4" id="KW-1185">Reference proteome</keyword>
<feature type="region of interest" description="Disordered" evidence="1">
    <location>
        <begin position="454"/>
        <end position="512"/>
    </location>
</feature>
<feature type="compositionally biased region" description="Basic and acidic residues" evidence="1">
    <location>
        <begin position="481"/>
        <end position="497"/>
    </location>
</feature>
<dbReference type="PANTHER" id="PTHR30203">
    <property type="entry name" value="OUTER MEMBRANE CATION EFFLUX PROTEIN"/>
    <property type="match status" value="1"/>
</dbReference>
<evidence type="ECO:0000313" key="3">
    <source>
        <dbReference type="EMBL" id="MBD8524264.1"/>
    </source>
</evidence>
<reference evidence="3 4" key="1">
    <citation type="submission" date="2020-09" db="EMBL/GenBank/DDBJ databases">
        <title>Pseudoxanthomonas sp. CAU 1598 isolated from sand of Yaerae Beach.</title>
        <authorList>
            <person name="Kim W."/>
        </authorList>
    </citation>
    <scope>NUCLEOTIDE SEQUENCE [LARGE SCALE GENOMIC DNA]</scope>
    <source>
        <strain evidence="3 4">CAU 1598</strain>
    </source>
</reference>
<evidence type="ECO:0000256" key="2">
    <source>
        <dbReference type="SAM" id="SignalP"/>
    </source>
</evidence>
<dbReference type="PANTHER" id="PTHR30203:SF24">
    <property type="entry name" value="BLR4935 PROTEIN"/>
    <property type="match status" value="1"/>
</dbReference>
<evidence type="ECO:0000313" key="4">
    <source>
        <dbReference type="Proteomes" id="UP000613768"/>
    </source>
</evidence>
<dbReference type="Gene3D" id="1.20.1600.10">
    <property type="entry name" value="Outer membrane efflux proteins (OEP)"/>
    <property type="match status" value="1"/>
</dbReference>
<dbReference type="Proteomes" id="UP000613768">
    <property type="component" value="Unassembled WGS sequence"/>
</dbReference>
<sequence length="512" mass="56483">MFPRLSRLSLLALAALGSGCASLPPERGTDLPTEWITQRGLPAPSWPSDDGTVPEPAVSSSIETIDLDLALDWAFVHHPAVAETYARLGISRAELDEARRLANPRFDFARLSASEGEAQITRGLSFGLSDWLMQPLRKRFAEGELKREQLHAAQALWALAGEVEAAWIEAVAAQQVAQMRALVLEAASASAEFAERLFAAGNLAPLQLEQERAEAISAGIGAAEADTEALTARHRLALLTGLPFDDSWQLPEQLPAPLSDLPTAGELVERLVQERLDLLAAKEEVRLREDALGVTRRWRWLGELEFEYEWESEADGAGLRGPGLSLELPLFSQGQPAITRAKAELLIAKTELNKAIRQGEREVRTALAAMQLQQRIVQRYREALLPAREAIVRRTQEEVNFMLVGVFELLAAKREQFDAYQAYLQAIRDYWLARGELTQAVGARWADEGEHEPVLGIDSVLPPPSEGGHQGHQGHQGQQGHTEHSTQRSSEQADHSQHNPAHHGHEHHGETQ</sequence>
<dbReference type="AlphaFoldDB" id="A0AAW3ZHP6"/>
<comment type="caution">
    <text evidence="3">The sequence shown here is derived from an EMBL/GenBank/DDBJ whole genome shotgun (WGS) entry which is preliminary data.</text>
</comment>
<accession>A0AAW3ZHP6</accession>
<feature type="signal peptide" evidence="2">
    <location>
        <begin position="1"/>
        <end position="23"/>
    </location>
</feature>
<name>A0AAW3ZHP6_9GAMM</name>
<proteinExistence type="predicted"/>
<dbReference type="GO" id="GO:0015562">
    <property type="term" value="F:efflux transmembrane transporter activity"/>
    <property type="evidence" value="ECO:0007669"/>
    <property type="project" value="InterPro"/>
</dbReference>
<dbReference type="InterPro" id="IPR010131">
    <property type="entry name" value="MdtP/NodT-like"/>
</dbReference>
<keyword evidence="2" id="KW-0732">Signal</keyword>
<dbReference type="SUPFAM" id="SSF56954">
    <property type="entry name" value="Outer membrane efflux proteins (OEP)"/>
    <property type="match status" value="1"/>
</dbReference>
<evidence type="ECO:0000256" key="1">
    <source>
        <dbReference type="SAM" id="MobiDB-lite"/>
    </source>
</evidence>
<dbReference type="EMBL" id="JACYTR010000001">
    <property type="protein sequence ID" value="MBD8524264.1"/>
    <property type="molecule type" value="Genomic_DNA"/>
</dbReference>
<dbReference type="PROSITE" id="PS51257">
    <property type="entry name" value="PROKAR_LIPOPROTEIN"/>
    <property type="match status" value="1"/>
</dbReference>
<dbReference type="RefSeq" id="WP_192027606.1">
    <property type="nucleotide sequence ID" value="NZ_JACYTR010000001.1"/>
</dbReference>